<evidence type="ECO:0000313" key="6">
    <source>
        <dbReference type="EMBL" id="QTC89038.1"/>
    </source>
</evidence>
<feature type="transmembrane region" description="Helical" evidence="5">
    <location>
        <begin position="343"/>
        <end position="360"/>
    </location>
</feature>
<feature type="transmembrane region" description="Helical" evidence="5">
    <location>
        <begin position="200"/>
        <end position="222"/>
    </location>
</feature>
<feature type="transmembrane region" description="Helical" evidence="5">
    <location>
        <begin position="103"/>
        <end position="129"/>
    </location>
</feature>
<name>A0ABX7SNB5_9CAUL</name>
<evidence type="ECO:0000256" key="5">
    <source>
        <dbReference type="SAM" id="Phobius"/>
    </source>
</evidence>
<feature type="transmembrane region" description="Helical" evidence="5">
    <location>
        <begin position="402"/>
        <end position="420"/>
    </location>
</feature>
<dbReference type="Proteomes" id="UP000663942">
    <property type="component" value="Chromosome"/>
</dbReference>
<feature type="transmembrane region" description="Helical" evidence="5">
    <location>
        <begin position="366"/>
        <end position="390"/>
    </location>
</feature>
<dbReference type="EMBL" id="CP062006">
    <property type="protein sequence ID" value="QTC89038.1"/>
    <property type="molecule type" value="Genomic_DNA"/>
</dbReference>
<evidence type="ECO:0000256" key="2">
    <source>
        <dbReference type="ARBA" id="ARBA00022692"/>
    </source>
</evidence>
<evidence type="ECO:0000313" key="7">
    <source>
        <dbReference type="Proteomes" id="UP000663942"/>
    </source>
</evidence>
<keyword evidence="4 5" id="KW-0472">Membrane</keyword>
<reference evidence="6 7" key="1">
    <citation type="submission" date="2020-09" db="EMBL/GenBank/DDBJ databases">
        <title>Brevundimonas sp. LVF1 isolated from an oligotrophic pond in Goettingen, Germany.</title>
        <authorList>
            <person name="Friedrich I."/>
            <person name="Klassen A."/>
            <person name="Neubauer H."/>
            <person name="Schneider D."/>
            <person name="Hertel R."/>
            <person name="Daniel R."/>
        </authorList>
    </citation>
    <scope>NUCLEOTIDE SEQUENCE [LARGE SCALE GENOMIC DNA]</scope>
    <source>
        <strain evidence="6 7">LVF1</strain>
    </source>
</reference>
<accession>A0ABX7SNB5</accession>
<comment type="subcellular location">
    <subcellularLocation>
        <location evidence="1">Membrane</location>
        <topology evidence="1">Multi-pass membrane protein</topology>
    </subcellularLocation>
</comment>
<keyword evidence="7" id="KW-1185">Reference proteome</keyword>
<dbReference type="PANTHER" id="PTHR11706">
    <property type="entry name" value="SOLUTE CARRIER PROTEIN FAMILY 11 MEMBER"/>
    <property type="match status" value="1"/>
</dbReference>
<evidence type="ECO:0000256" key="1">
    <source>
        <dbReference type="ARBA" id="ARBA00004141"/>
    </source>
</evidence>
<organism evidence="6 7">
    <name type="scientific">Brevundimonas pondensis</name>
    <dbReference type="NCBI Taxonomy" id="2774189"/>
    <lineage>
        <taxon>Bacteria</taxon>
        <taxon>Pseudomonadati</taxon>
        <taxon>Pseudomonadota</taxon>
        <taxon>Alphaproteobacteria</taxon>
        <taxon>Caulobacterales</taxon>
        <taxon>Caulobacteraceae</taxon>
        <taxon>Brevundimonas</taxon>
    </lineage>
</organism>
<proteinExistence type="predicted"/>
<feature type="transmembrane region" description="Helical" evidence="5">
    <location>
        <begin position="46"/>
        <end position="65"/>
    </location>
</feature>
<dbReference type="Pfam" id="PF01566">
    <property type="entry name" value="Nramp"/>
    <property type="match status" value="1"/>
</dbReference>
<dbReference type="PANTHER" id="PTHR11706:SF3">
    <property type="entry name" value="METAL ION TRANSPORT PROTEIN"/>
    <property type="match status" value="1"/>
</dbReference>
<dbReference type="RefSeq" id="WP_207826702.1">
    <property type="nucleotide sequence ID" value="NZ_CP062006.1"/>
</dbReference>
<dbReference type="InterPro" id="IPR001046">
    <property type="entry name" value="NRAMP_fam"/>
</dbReference>
<dbReference type="NCBIfam" id="NF037982">
    <property type="entry name" value="Nramp_1"/>
    <property type="match status" value="2"/>
</dbReference>
<feature type="transmembrane region" description="Helical" evidence="5">
    <location>
        <begin position="292"/>
        <end position="322"/>
    </location>
</feature>
<feature type="transmembrane region" description="Helical" evidence="5">
    <location>
        <begin position="243"/>
        <end position="272"/>
    </location>
</feature>
<keyword evidence="3 5" id="KW-1133">Transmembrane helix</keyword>
<protein>
    <submittedName>
        <fullName evidence="6">Nramp family divalent metal transporter</fullName>
    </submittedName>
</protein>
<gene>
    <name evidence="6" type="ORF">IFE19_06825</name>
</gene>
<feature type="transmembrane region" description="Helical" evidence="5">
    <location>
        <begin position="135"/>
        <end position="154"/>
    </location>
</feature>
<evidence type="ECO:0000256" key="4">
    <source>
        <dbReference type="ARBA" id="ARBA00023136"/>
    </source>
</evidence>
<keyword evidence="2 5" id="KW-0812">Transmembrane</keyword>
<sequence>MTSSEPNAALKKRWSLIGPGIVVAATGVGAGDLVATLIAGSRFGYALLWAAIIGTVLKIALAEAVGRWTLASERTIFDGWSSLGRGLLPGVIGGRLNWAGLYFGVYVVIWGFVYGAAAMTATALPLAALFPVLDLKAWGMLSGLIGLTFVWFGGYGLFEKVMTACVGVMFVTVVGLAVIVTPDIPALLTGLWPSLPQGSVFYTLGLIGGVGGTITMAAYGYWLNAKGWKGAGWMSVMRLDNRVAYVVTGVFVVAMLIVGAELLHAAGIALQGGDRGLLDLDQVLGERFGRPVSILFLVGFWATSFSSLLGVWQGVSLIFADFTAHVRGRAGEEAVRGDKSRAFRGYALWLTFPPMALLFMERPFGLIVAYGVLGSLFMPFLAGTLLWMLNSDRVPREWRSHWVSNTLLAAAALLFAVLAGKELIGLIPS</sequence>
<feature type="transmembrane region" description="Helical" evidence="5">
    <location>
        <begin position="21"/>
        <end position="40"/>
    </location>
</feature>
<evidence type="ECO:0000256" key="3">
    <source>
        <dbReference type="ARBA" id="ARBA00022989"/>
    </source>
</evidence>
<feature type="transmembrane region" description="Helical" evidence="5">
    <location>
        <begin position="161"/>
        <end position="180"/>
    </location>
</feature>